<dbReference type="Gene3D" id="1.50.10.10">
    <property type="match status" value="1"/>
</dbReference>
<protein>
    <submittedName>
        <fullName evidence="2">Beta-xylosidase</fullName>
    </submittedName>
</protein>
<accession>A0A0M9BPS9</accession>
<dbReference type="PATRIC" id="fig|1705561.3.peg.1790"/>
<dbReference type="Proteomes" id="UP000037688">
    <property type="component" value="Unassembled WGS sequence"/>
</dbReference>
<dbReference type="SUPFAM" id="SSF48208">
    <property type="entry name" value="Six-hairpin glycosidases"/>
    <property type="match status" value="1"/>
</dbReference>
<dbReference type="InterPro" id="IPR012341">
    <property type="entry name" value="6hp_glycosidase-like_sf"/>
</dbReference>
<dbReference type="GO" id="GO:0005975">
    <property type="term" value="P:carbohydrate metabolic process"/>
    <property type="evidence" value="ECO:0007669"/>
    <property type="project" value="InterPro"/>
</dbReference>
<feature type="compositionally biased region" description="Low complexity" evidence="1">
    <location>
        <begin position="84"/>
        <end position="96"/>
    </location>
</feature>
<evidence type="ECO:0000256" key="1">
    <source>
        <dbReference type="SAM" id="MobiDB-lite"/>
    </source>
</evidence>
<dbReference type="RefSeq" id="WP_053780607.1">
    <property type="nucleotide sequence ID" value="NZ_LITU01000051.1"/>
</dbReference>
<dbReference type="GO" id="GO:0009044">
    <property type="term" value="F:xylan 1,4-beta-xylosidase activity"/>
    <property type="evidence" value="ECO:0007669"/>
    <property type="project" value="InterPro"/>
</dbReference>
<feature type="region of interest" description="Disordered" evidence="1">
    <location>
        <begin position="84"/>
        <end position="103"/>
    </location>
</feature>
<evidence type="ECO:0000313" key="2">
    <source>
        <dbReference type="EMBL" id="KOY16680.1"/>
    </source>
</evidence>
<keyword evidence="3" id="KW-1185">Reference proteome</keyword>
<dbReference type="EMBL" id="LITU01000051">
    <property type="protein sequence ID" value="KOY16680.1"/>
    <property type="molecule type" value="Genomic_DNA"/>
</dbReference>
<organism evidence="2 3">
    <name type="scientific">Paenibacillus xylanivorans</name>
    <dbReference type="NCBI Taxonomy" id="1705561"/>
    <lineage>
        <taxon>Bacteria</taxon>
        <taxon>Bacillati</taxon>
        <taxon>Bacillota</taxon>
        <taxon>Bacilli</taxon>
        <taxon>Bacillales</taxon>
        <taxon>Paenibacillaceae</taxon>
        <taxon>Paenibacillus</taxon>
    </lineage>
</organism>
<dbReference type="OrthoDB" id="6376039at2"/>
<proteinExistence type="predicted"/>
<sequence length="743" mass="82451">MSTSKSIFYNAHHSPIGAFASFTLGYKGAKGGLGLELGKPADQNVYIGLQSRDSDNYEALPFFEAVEDASVRYDVEKVENSDSDLASSASLESGASTPVGVGAQTSRPLISAFRDEDITREFTSGTDTWTAGDLTFRIYSPVRPVPDPLSGDREALMDALVPAVLVEVTIDNTQGQQSRKAYFGYQGNDPYSAMRIIGGPEGGALTGVGQGRLTAILSADEGLWPARGFTLEKILQEKHRENLAFGLGETAALLMNVPAGEKRTYQFSVCFYRGGIVTSGMDTTYWYTRYFADILEAGKYALDRFSELTDSCKEVEQRLGVSALSEDQSFMLAHSIHSYYASTQLLDADGEPFWIVNEGEYRMMNTLDLTADQLYFELALNPWTVRNELEWFVKRYSYTDQVRFPGEEKEYLGGITFTHDIGVANVFSRPGHSAYELVGIDDCFSQMSHEELVNWLCCATVYIEQTQDREFVKEMLPVIRDCFESMLNRDHPDEQQRNGLMGLDSSRTKGGAEITTYDSLDVSLGQSRNNIYLAGKCWAVYVALEKLFAAEKLAELSHHAGRQADRCATSIAAQLTDGGYIPAVIAENNDSRIIPAIEGLVFPYFTGCESALDINGRFGPYLRALRTHFKTVLVPGTCLFEDGGWKLSSTSNNSWLSKIYLSQFIARELLGVEWDETGKASDAAHVNWLLHSEESYWCWSDQILAGVAVGSKYYPRGVTSILWLLEGKSNRLEQIYASKEAVQ</sequence>
<dbReference type="PRINTS" id="PR00845">
    <property type="entry name" value="GLHYDRLASE52"/>
</dbReference>
<dbReference type="AlphaFoldDB" id="A0A0M9BPS9"/>
<dbReference type="InterPro" id="IPR008928">
    <property type="entry name" value="6-hairpin_glycosidase_sf"/>
</dbReference>
<evidence type="ECO:0000313" key="3">
    <source>
        <dbReference type="Proteomes" id="UP000037688"/>
    </source>
</evidence>
<name>A0A0M9BPS9_9BACL</name>
<dbReference type="InterPro" id="IPR000852">
    <property type="entry name" value="Glyco_hydro_52"/>
</dbReference>
<comment type="caution">
    <text evidence="2">The sequence shown here is derived from an EMBL/GenBank/DDBJ whole genome shotgun (WGS) entry which is preliminary data.</text>
</comment>
<reference evidence="2 3" key="1">
    <citation type="submission" date="2015-08" db="EMBL/GenBank/DDBJ databases">
        <title>Draft genome sequence of cellulolytic and xylanolytic Paenibacillus sp. A59, isolated from a decaying forest soil from Patagonia, Argentina.</title>
        <authorList>
            <person name="Ghio S."/>
            <person name="Caceres A.M."/>
            <person name="Talia P."/>
            <person name="Grasso D."/>
            <person name="Campos E."/>
        </authorList>
    </citation>
    <scope>NUCLEOTIDE SEQUENCE [LARGE SCALE GENOMIC DNA]</scope>
    <source>
        <strain evidence="2 3">A59</strain>
    </source>
</reference>
<gene>
    <name evidence="2" type="ORF">AMS66_09720</name>
</gene>
<dbReference type="Pfam" id="PF03512">
    <property type="entry name" value="Glyco_hydro_52"/>
    <property type="match status" value="1"/>
</dbReference>